<sequence length="234" mass="26584">MNFPKEIVIRVLKSYLNDGMSHRAIQKEVLNLPAPARGGGFVTMEILHSFDIKGKHKSLLSNSLQDMGALSELQQSAVRLVIESMEIEHLAEKAIKADKLEIFTNLRTTEINTQTKQRLGQRVLRRIVLENYSNKCALCEITQDDLLICSHIKPWSIDEENRLNPSNAIALCALHDKLFENGYFALDSSCKVILSQKADNYIKGLLDSVSFRVPLLGKPDQRFVKWHREQIAEV</sequence>
<keyword evidence="2" id="KW-0614">Plasmid</keyword>
<proteinExistence type="predicted"/>
<dbReference type="EMBL" id="CP000757">
    <property type="protein sequence ID" value="ABX77166.1"/>
    <property type="molecule type" value="Genomic_DNA"/>
</dbReference>
<name>A9M531_9VIBR</name>
<evidence type="ECO:0000313" key="2">
    <source>
        <dbReference type="EMBL" id="ABX77166.1"/>
    </source>
</evidence>
<organism evidence="2">
    <name type="scientific">Vibrio sp. 09022</name>
    <dbReference type="NCBI Taxonomy" id="452804"/>
    <lineage>
        <taxon>Bacteria</taxon>
        <taxon>Pseudomonadati</taxon>
        <taxon>Pseudomonadota</taxon>
        <taxon>Gammaproteobacteria</taxon>
        <taxon>Vibrionales</taxon>
        <taxon>Vibrionaceae</taxon>
        <taxon>Vibrio</taxon>
    </lineage>
</organism>
<reference evidence="2" key="1">
    <citation type="journal article" date="2007" name="Appl. Environ. Microbiol.">
        <title>Sequence characterization and comparative analysis of three plasmids isolated from environmental Vibrio spp.</title>
        <authorList>
            <person name="Hazen T.H."/>
            <person name="Wu D."/>
            <person name="Eisen J.A."/>
            <person name="Sobecky P.A."/>
        </authorList>
    </citation>
    <scope>NUCLEOTIDE SEQUENCE [LARGE SCALE GENOMIC DNA]</scope>
    <source>
        <strain evidence="2">09022</strain>
        <plasmid evidence="2">p09022A</plasmid>
    </source>
</reference>
<feature type="domain" description="HNH nuclease" evidence="1">
    <location>
        <begin position="136"/>
        <end position="187"/>
    </location>
</feature>
<dbReference type="InterPro" id="IPR003615">
    <property type="entry name" value="HNH_nuc"/>
</dbReference>
<dbReference type="Pfam" id="PF13391">
    <property type="entry name" value="HNH_2"/>
    <property type="match status" value="1"/>
</dbReference>
<protein>
    <recommendedName>
        <fullName evidence="1">HNH nuclease domain-containing protein</fullName>
    </recommendedName>
</protein>
<accession>A9M531</accession>
<dbReference type="RefSeq" id="WP_012219975.1">
    <property type="nucleotide sequence ID" value="NC_010114.1"/>
</dbReference>
<geneLocation type="plasmid" evidence="2">
    <name>p09022A</name>
</geneLocation>
<gene>
    <name evidence="2" type="ORF">BMSF_0004</name>
</gene>
<evidence type="ECO:0000259" key="1">
    <source>
        <dbReference type="Pfam" id="PF13391"/>
    </source>
</evidence>
<dbReference type="AlphaFoldDB" id="A9M531"/>